<dbReference type="InParanoid" id="G2XR39"/>
<dbReference type="Proteomes" id="UP000008177">
    <property type="component" value="Unplaced contigs"/>
</dbReference>
<evidence type="ECO:0000313" key="1">
    <source>
        <dbReference type="EMBL" id="CCD43207.1"/>
    </source>
</evidence>
<dbReference type="HOGENOM" id="CLU_3106034_0_0_1"/>
<gene>
    <name evidence="1" type="ORF">BofuT4_uP013160.1</name>
</gene>
<dbReference type="AlphaFoldDB" id="G2XR39"/>
<protein>
    <submittedName>
        <fullName evidence="1">Uncharacterized protein</fullName>
    </submittedName>
</protein>
<name>G2XR39_BOTF4</name>
<organism evidence="1 2">
    <name type="scientific">Botryotinia fuckeliana (strain T4)</name>
    <name type="common">Noble rot fungus</name>
    <name type="synonym">Botrytis cinerea</name>
    <dbReference type="NCBI Taxonomy" id="999810"/>
    <lineage>
        <taxon>Eukaryota</taxon>
        <taxon>Fungi</taxon>
        <taxon>Dikarya</taxon>
        <taxon>Ascomycota</taxon>
        <taxon>Pezizomycotina</taxon>
        <taxon>Leotiomycetes</taxon>
        <taxon>Helotiales</taxon>
        <taxon>Sclerotiniaceae</taxon>
        <taxon>Botrytis</taxon>
    </lineage>
</organism>
<dbReference type="EMBL" id="FQ790255">
    <property type="protein sequence ID" value="CCD43207.1"/>
    <property type="molecule type" value="Genomic_DNA"/>
</dbReference>
<accession>G2XR39</accession>
<proteinExistence type="predicted"/>
<sequence length="51" mass="6091">MKLQVAWLLGKWMEPNCVLVIAKRRNIPFMFNATQTGSHQYHISYIKFDHK</sequence>
<evidence type="ECO:0000313" key="2">
    <source>
        <dbReference type="Proteomes" id="UP000008177"/>
    </source>
</evidence>
<reference evidence="2" key="1">
    <citation type="journal article" date="2011" name="PLoS Genet.">
        <title>Genomic analysis of the necrotrophic fungal pathogens Sclerotinia sclerotiorum and Botrytis cinerea.</title>
        <authorList>
            <person name="Amselem J."/>
            <person name="Cuomo C.A."/>
            <person name="van Kan J.A."/>
            <person name="Viaud M."/>
            <person name="Benito E.P."/>
            <person name="Couloux A."/>
            <person name="Coutinho P.M."/>
            <person name="de Vries R.P."/>
            <person name="Dyer P.S."/>
            <person name="Fillinger S."/>
            <person name="Fournier E."/>
            <person name="Gout L."/>
            <person name="Hahn M."/>
            <person name="Kohn L."/>
            <person name="Lapalu N."/>
            <person name="Plummer K.M."/>
            <person name="Pradier J.M."/>
            <person name="Quevillon E."/>
            <person name="Sharon A."/>
            <person name="Simon A."/>
            <person name="ten Have A."/>
            <person name="Tudzynski B."/>
            <person name="Tudzynski P."/>
            <person name="Wincker P."/>
            <person name="Andrew M."/>
            <person name="Anthouard V."/>
            <person name="Beever R.E."/>
            <person name="Beffa R."/>
            <person name="Benoit I."/>
            <person name="Bouzid O."/>
            <person name="Brault B."/>
            <person name="Chen Z."/>
            <person name="Choquer M."/>
            <person name="Collemare J."/>
            <person name="Cotton P."/>
            <person name="Danchin E.G."/>
            <person name="Da Silva C."/>
            <person name="Gautier A."/>
            <person name="Giraud C."/>
            <person name="Giraud T."/>
            <person name="Gonzalez C."/>
            <person name="Grossetete S."/>
            <person name="Guldener U."/>
            <person name="Henrissat B."/>
            <person name="Howlett B.J."/>
            <person name="Kodira C."/>
            <person name="Kretschmer M."/>
            <person name="Lappartient A."/>
            <person name="Leroch M."/>
            <person name="Levis C."/>
            <person name="Mauceli E."/>
            <person name="Neuveglise C."/>
            <person name="Oeser B."/>
            <person name="Pearson M."/>
            <person name="Poulain J."/>
            <person name="Poussereau N."/>
            <person name="Quesneville H."/>
            <person name="Rascle C."/>
            <person name="Schumacher J."/>
            <person name="Segurens B."/>
            <person name="Sexton A."/>
            <person name="Silva E."/>
            <person name="Sirven C."/>
            <person name="Soanes D.M."/>
            <person name="Talbot N.J."/>
            <person name="Templeton M."/>
            <person name="Yandava C."/>
            <person name="Yarden O."/>
            <person name="Zeng Q."/>
            <person name="Rollins J.A."/>
            <person name="Lebrun M.H."/>
            <person name="Dickman M."/>
        </authorList>
    </citation>
    <scope>NUCLEOTIDE SEQUENCE [LARGE SCALE GENOMIC DNA]</scope>
    <source>
        <strain evidence="2">T4</strain>
    </source>
</reference>